<dbReference type="EMBL" id="CP034462">
    <property type="protein sequence ID" value="QBM91032.1"/>
    <property type="molecule type" value="Genomic_DNA"/>
</dbReference>
<dbReference type="GO" id="GO:0003677">
    <property type="term" value="F:DNA binding"/>
    <property type="evidence" value="ECO:0007669"/>
    <property type="project" value="UniProtKB-KW"/>
</dbReference>
<sequence>MEGYREHNMEDRTIQPAAQVVDAARKALGVVSVATSTVVTLFRVYRMAVFWVVFKLTALSINAIGAPYLGLPPTISSDRLATISPPVGHLARTEHPYNHGSYYAYDDAFTFVYTHNSIVDFVLSNVMLILLFFGWIDPHSQWFRFVLFLCSTSAYNSISNFMDFSFFFLLFVLVIRRTLQRCSRLPRKLWRRFFPQKNPTPWRRIEGLDALTKQVLQLTRVLDQGAGLPSQPTVRNLLRFLCEPLSWFFIFARALVLAYSWPSRLIDYVWNTFLFLVFYFPYMGMDAVWPDERPEELKKPVYSLNRLDFLSRTNLIVSLAPQIRHNPQFDPIALYDAIVEAGTAAEWSYRHHFAQFRSTAAQTRNESQFLTRLLVWHLPKDTVALLSAEHRARALALREPATTYQEAREVLRTLDCLPFLQRLFAEVFQILTTTGALSDPAVKEAVTKVYETQSSYFRFFKAIDAQWWKVAANVPGRPPRMPKNRSFIRGNNFRQLPPLERIEAAAVDLGHSQEASSTPFSLYSSLLVAPQNFHTVAYWDLGSRLSFVSPVLVKSLGLSPVPSGRPLLLQIFGSGPTRTMEQRVTFAFTIPGHSQDFEFEFVVYDSRIAPIVLGQDFWVKYQVLYEALSRFELAGELVPTLSHSVNALDFESDTDTPDVLPNASPEFSTMLQSFRSAPVVSSLPPTRPDDYRIRIKPNAQRKANRPLPRYSLAAADFLRDEVARLLEAGFIEPSHESDYVVAQLVPKKTGGFRTVFDFRPVNEITEPMPTSLASFRSLMPGISNANVFSSLDLQSGYHQLRIANETKPFTTFLTPSGKFQWKVLPFGLCDAPQVFGSYMTDLLRDHTAYARVYLDDILIFSPDTATHLEHVRTILLVLAAHHHIVNWDKCAFHVPTIEWVGHQISSAGIAATDTSRGQIQELGVPQDKKDVKVFLGHVGYLQDLIPNFAHRTQPLTELLVKNARFDWSTRCQLAFEDLKTAVVNALPVQSFDPLLPIQVHTDASHFAAAAVLLQPGRSNPSKWYPVEYRSKKFDVHQRNWDIHVKEFWAVKFACQKFRFYLEGHFFTLYTDQKSISQIFSQYDSQAKTTEPIDPRLQRWMLQILHYKFDLLFQPGEDNVLADHLSRNPSLNPQLVTPIGAVVSLTLDSLWLDQFQGAYPQDSVFGSIYTFFAENGSSTSDAYKDYELKKDTGLLYYQNRLCIPHRMLPDLLFHTHNAPSAGHPGVRRWKQQLRPHYYFPDMTATLENYVKSCHECQTVKYNSSKPAGVLQQSDVPTGRWSSIATDLITGFPRVSFQGIVVDAVLTIVDKFSNRVHFYPVLSEFSTQDLVDLLLHRYFPLHGLPESIQSDRGPQFTSAALQSLLRLLKVESKLSLARHQQSNGRVENRNKLIETYLRLYTALREDWPNFLSIGEFVLNAQPSTSLAGKAPFEVDLGYIPTSPTSFLFPAIEPDATRSAVDITEILERLQDTALAAHQAAFHDAKFFYDKRRTDKQFEAGQEVYLDLSQLGKQLDAHNSLLLPKLRTKFAGPFTIDKVLSPVNYQLIMPPFYTGHPVFHISHLRLKHRIPDAYFVSPHSLTPLKQYKDGTQAVEITEIVGHRKVAKGYRLLARCAPTAEFPQGEIDEFRASDLAKSAAELTFAYAKKHKLDNILRFFPSDATFETGGDVRALVSARG</sequence>
<dbReference type="CDD" id="cd01647">
    <property type="entry name" value="RT_LTR"/>
    <property type="match status" value="1"/>
</dbReference>
<keyword evidence="14" id="KW-0460">Magnesium</keyword>
<dbReference type="GO" id="GO:0015074">
    <property type="term" value="P:DNA integration"/>
    <property type="evidence" value="ECO:0007669"/>
    <property type="project" value="UniProtKB-KW"/>
</dbReference>
<evidence type="ECO:0000256" key="12">
    <source>
        <dbReference type="ARBA" id="ARBA00022759"/>
    </source>
</evidence>
<keyword evidence="28" id="KW-1185">Reference proteome</keyword>
<evidence type="ECO:0000256" key="17">
    <source>
        <dbReference type="ARBA" id="ARBA00022918"/>
    </source>
</evidence>
<evidence type="ECO:0000256" key="19">
    <source>
        <dbReference type="ARBA" id="ARBA00023125"/>
    </source>
</evidence>
<comment type="subcellular location">
    <subcellularLocation>
        <location evidence="3">Cytoplasm</location>
    </subcellularLocation>
    <subcellularLocation>
        <location evidence="2">Nucleus</location>
    </subcellularLocation>
</comment>
<keyword evidence="19" id="KW-0238">DNA-binding</keyword>
<evidence type="ECO:0000256" key="11">
    <source>
        <dbReference type="ARBA" id="ARBA00022750"/>
    </source>
</evidence>
<dbReference type="InterPro" id="IPR050951">
    <property type="entry name" value="Retrovirus_Pol_polyprotein"/>
</dbReference>
<dbReference type="PROSITE" id="PS50994">
    <property type="entry name" value="INTEGRASE"/>
    <property type="match status" value="1"/>
</dbReference>
<evidence type="ECO:0000259" key="26">
    <source>
        <dbReference type="PROSITE" id="PS50994"/>
    </source>
</evidence>
<keyword evidence="15" id="KW-0694">RNA-binding</keyword>
<keyword evidence="8" id="KW-0548">Nucleotidyltransferase</keyword>
<proteinExistence type="predicted"/>
<evidence type="ECO:0000256" key="5">
    <source>
        <dbReference type="ARBA" id="ARBA00022490"/>
    </source>
</evidence>
<evidence type="ECO:0000313" key="27">
    <source>
        <dbReference type="EMBL" id="QBM91032.1"/>
    </source>
</evidence>
<dbReference type="EC" id="2.7.7.49" evidence="4"/>
<evidence type="ECO:0000256" key="4">
    <source>
        <dbReference type="ARBA" id="ARBA00012493"/>
    </source>
</evidence>
<evidence type="ECO:0000256" key="18">
    <source>
        <dbReference type="ARBA" id="ARBA00022932"/>
    </source>
</evidence>
<dbReference type="Gene3D" id="3.30.420.10">
    <property type="entry name" value="Ribonuclease H-like superfamily/Ribonuclease H"/>
    <property type="match status" value="1"/>
</dbReference>
<evidence type="ECO:0000256" key="6">
    <source>
        <dbReference type="ARBA" id="ARBA00022670"/>
    </source>
</evidence>
<dbReference type="InterPro" id="IPR000477">
    <property type="entry name" value="RT_dom"/>
</dbReference>
<dbReference type="Pfam" id="PF17917">
    <property type="entry name" value="RT_RNaseH"/>
    <property type="match status" value="1"/>
</dbReference>
<dbReference type="InterPro" id="IPR043128">
    <property type="entry name" value="Rev_trsase/Diguanyl_cyclase"/>
</dbReference>
<dbReference type="Pfam" id="PF17921">
    <property type="entry name" value="Integrase_H2C2"/>
    <property type="match status" value="1"/>
</dbReference>
<feature type="transmembrane region" description="Helical" evidence="24">
    <location>
        <begin position="48"/>
        <end position="71"/>
    </location>
</feature>
<evidence type="ECO:0000256" key="22">
    <source>
        <dbReference type="ARBA" id="ARBA00025590"/>
    </source>
</evidence>
<evidence type="ECO:0000256" key="16">
    <source>
        <dbReference type="ARBA" id="ARBA00022908"/>
    </source>
</evidence>
<evidence type="ECO:0000256" key="9">
    <source>
        <dbReference type="ARBA" id="ARBA00022722"/>
    </source>
</evidence>
<dbReference type="InterPro" id="IPR041373">
    <property type="entry name" value="RT_RNaseH"/>
</dbReference>
<dbReference type="Pfam" id="PF24626">
    <property type="entry name" value="SH3_Tf2-1"/>
    <property type="match status" value="1"/>
</dbReference>
<evidence type="ECO:0000256" key="8">
    <source>
        <dbReference type="ARBA" id="ARBA00022695"/>
    </source>
</evidence>
<organism evidence="27 28">
    <name type="scientific">Metschnikowia aff. pulcherrima</name>
    <dbReference type="NCBI Taxonomy" id="2163413"/>
    <lineage>
        <taxon>Eukaryota</taxon>
        <taxon>Fungi</taxon>
        <taxon>Dikarya</taxon>
        <taxon>Ascomycota</taxon>
        <taxon>Saccharomycotina</taxon>
        <taxon>Pichiomycetes</taxon>
        <taxon>Metschnikowiaceae</taxon>
        <taxon>Metschnikowia</taxon>
    </lineage>
</organism>
<dbReference type="SUPFAM" id="SSF53098">
    <property type="entry name" value="Ribonuclease H-like"/>
    <property type="match status" value="1"/>
</dbReference>
<dbReference type="CDD" id="cd09274">
    <property type="entry name" value="RNase_HI_RT_Ty3"/>
    <property type="match status" value="1"/>
</dbReference>
<dbReference type="InterPro" id="IPR021109">
    <property type="entry name" value="Peptidase_aspartic_dom_sf"/>
</dbReference>
<keyword evidence="7" id="KW-0808">Transferase</keyword>
<evidence type="ECO:0000256" key="23">
    <source>
        <dbReference type="ARBA" id="ARBA00025615"/>
    </source>
</evidence>
<feature type="domain" description="Reverse transcriptase" evidence="25">
    <location>
        <begin position="726"/>
        <end position="904"/>
    </location>
</feature>
<dbReference type="SUPFAM" id="SSF56672">
    <property type="entry name" value="DNA/RNA polymerases"/>
    <property type="match status" value="1"/>
</dbReference>
<feature type="domain" description="Integrase catalytic" evidence="26">
    <location>
        <begin position="1271"/>
        <end position="1437"/>
    </location>
</feature>
<dbReference type="Proteomes" id="UP000292447">
    <property type="component" value="Chromosome VII"/>
</dbReference>
<keyword evidence="9" id="KW-0540">Nuclease</keyword>
<dbReference type="InterPro" id="IPR012337">
    <property type="entry name" value="RNaseH-like_sf"/>
</dbReference>
<keyword evidence="10" id="KW-0479">Metal-binding</keyword>
<keyword evidence="24" id="KW-0472">Membrane</keyword>
<dbReference type="FunFam" id="1.10.340.70:FF:000001">
    <property type="entry name" value="Retrovirus-related Pol polyprotein from transposon gypsy-like Protein"/>
    <property type="match status" value="1"/>
</dbReference>
<dbReference type="Pfam" id="PF00078">
    <property type="entry name" value="RVT_1"/>
    <property type="match status" value="1"/>
</dbReference>
<dbReference type="Gene3D" id="2.40.70.10">
    <property type="entry name" value="Acid Proteases"/>
    <property type="match status" value="1"/>
</dbReference>
<keyword evidence="13" id="KW-0378">Hydrolase</keyword>
<keyword evidence="17" id="KW-0695">RNA-directed DNA polymerase</keyword>
<dbReference type="GO" id="GO:0003964">
    <property type="term" value="F:RNA-directed DNA polymerase activity"/>
    <property type="evidence" value="ECO:0007669"/>
    <property type="project" value="UniProtKB-KW"/>
</dbReference>
<dbReference type="PANTHER" id="PTHR37984">
    <property type="entry name" value="PROTEIN CBG26694"/>
    <property type="match status" value="1"/>
</dbReference>
<dbReference type="GO" id="GO:0004190">
    <property type="term" value="F:aspartic-type endopeptidase activity"/>
    <property type="evidence" value="ECO:0007669"/>
    <property type="project" value="UniProtKB-KW"/>
</dbReference>
<evidence type="ECO:0000256" key="20">
    <source>
        <dbReference type="ARBA" id="ARBA00023172"/>
    </source>
</evidence>
<dbReference type="InterPro" id="IPR041588">
    <property type="entry name" value="Integrase_H2C2"/>
</dbReference>
<evidence type="ECO:0000256" key="1">
    <source>
        <dbReference type="ARBA" id="ARBA00000077"/>
    </source>
</evidence>
<comment type="function">
    <text evidence="22">Reverse transcriptase/ribonuclease H (RT) is a multifunctional enzyme that catalyzes the conversion of the retro-elements RNA genome into dsDNA within the VLP. The enzyme displays a DNA polymerase activity that can copy either DNA or RNA templates, and a ribonuclease H (RNase H) activity that cleaves the RNA strand of RNA-DNA heteroduplexes during plus-strand synthesis and hydrolyzes RNA primers. The conversion leads to a linear dsDNA copy of the retrotransposon that includes long terminal repeats (LTRs) at both ends.</text>
</comment>
<dbReference type="GO" id="GO:0004523">
    <property type="term" value="F:RNA-DNA hybrid ribonuclease activity"/>
    <property type="evidence" value="ECO:0007669"/>
    <property type="project" value="UniProtKB-EC"/>
</dbReference>
<evidence type="ECO:0000259" key="25">
    <source>
        <dbReference type="PROSITE" id="PS50878"/>
    </source>
</evidence>
<dbReference type="CDD" id="cd00303">
    <property type="entry name" value="retropepsin_like"/>
    <property type="match status" value="1"/>
</dbReference>
<dbReference type="GO" id="GO:0003723">
    <property type="term" value="F:RNA binding"/>
    <property type="evidence" value="ECO:0007669"/>
    <property type="project" value="UniProtKB-KW"/>
</dbReference>
<accession>A0A4P6XTU7</accession>
<dbReference type="InterPro" id="IPR056924">
    <property type="entry name" value="SH3_Tf2-1"/>
</dbReference>
<keyword evidence="16" id="KW-0229">DNA integration</keyword>
<dbReference type="Gene3D" id="3.30.70.270">
    <property type="match status" value="2"/>
</dbReference>
<keyword evidence="18" id="KW-0239">DNA-directed DNA polymerase</keyword>
<evidence type="ECO:0000256" key="14">
    <source>
        <dbReference type="ARBA" id="ARBA00022842"/>
    </source>
</evidence>
<dbReference type="InterPro" id="IPR036397">
    <property type="entry name" value="RNaseH_sf"/>
</dbReference>
<evidence type="ECO:0000313" key="28">
    <source>
        <dbReference type="Proteomes" id="UP000292447"/>
    </source>
</evidence>
<dbReference type="GO" id="GO:0006508">
    <property type="term" value="P:proteolysis"/>
    <property type="evidence" value="ECO:0007669"/>
    <property type="project" value="UniProtKB-KW"/>
</dbReference>
<dbReference type="GO" id="GO:0005737">
    <property type="term" value="C:cytoplasm"/>
    <property type="evidence" value="ECO:0007669"/>
    <property type="project" value="UniProtKB-SubCell"/>
</dbReference>
<dbReference type="InterPro" id="IPR043502">
    <property type="entry name" value="DNA/RNA_pol_sf"/>
</dbReference>
<evidence type="ECO:0000256" key="10">
    <source>
        <dbReference type="ARBA" id="ARBA00022723"/>
    </source>
</evidence>
<protein>
    <recommendedName>
        <fullName evidence="4">RNA-directed DNA polymerase</fullName>
        <ecNumber evidence="4">2.7.7.49</ecNumber>
    </recommendedName>
</protein>
<dbReference type="Gene3D" id="1.10.340.70">
    <property type="match status" value="1"/>
</dbReference>
<keyword evidence="24" id="KW-0812">Transmembrane</keyword>
<feature type="transmembrane region" description="Helical" evidence="24">
    <location>
        <begin position="118"/>
        <end position="136"/>
    </location>
</feature>
<dbReference type="STRING" id="2163413.A0A4P6XTU7"/>
<evidence type="ECO:0000256" key="7">
    <source>
        <dbReference type="ARBA" id="ARBA00022679"/>
    </source>
</evidence>
<dbReference type="PROSITE" id="PS50878">
    <property type="entry name" value="RT_POL"/>
    <property type="match status" value="1"/>
</dbReference>
<evidence type="ECO:0000256" key="2">
    <source>
        <dbReference type="ARBA" id="ARBA00004123"/>
    </source>
</evidence>
<evidence type="ECO:0000256" key="13">
    <source>
        <dbReference type="ARBA" id="ARBA00022801"/>
    </source>
</evidence>
<keyword evidence="6" id="KW-0645">Protease</keyword>
<dbReference type="GO" id="GO:0003887">
    <property type="term" value="F:DNA-directed DNA polymerase activity"/>
    <property type="evidence" value="ECO:0007669"/>
    <property type="project" value="UniProtKB-KW"/>
</dbReference>
<evidence type="ECO:0000256" key="3">
    <source>
        <dbReference type="ARBA" id="ARBA00004496"/>
    </source>
</evidence>
<name>A0A4P6XTU7_9ASCO</name>
<keyword evidence="12" id="KW-0255">Endonuclease</keyword>
<evidence type="ECO:0000256" key="15">
    <source>
        <dbReference type="ARBA" id="ARBA00022884"/>
    </source>
</evidence>
<evidence type="ECO:0000256" key="24">
    <source>
        <dbReference type="SAM" id="Phobius"/>
    </source>
</evidence>
<reference evidence="28" key="1">
    <citation type="submission" date="2019-03" db="EMBL/GenBank/DDBJ databases">
        <title>Snf2 controls pulcherriminic acid biosynthesis and connects pigmentation and antifungal activity of the yeast Metschnikowia pulcherrima.</title>
        <authorList>
            <person name="Gore-Lloyd D."/>
            <person name="Sumann I."/>
            <person name="Brachmann A.O."/>
            <person name="Schneeberger K."/>
            <person name="Ortiz-Merino R.A."/>
            <person name="Moreno-Beltran M."/>
            <person name="Schlaefli M."/>
            <person name="Kirner P."/>
            <person name="Santos Kron A."/>
            <person name="Wolfe K.H."/>
            <person name="Piel J."/>
            <person name="Ahrens C.H."/>
            <person name="Henk D."/>
            <person name="Freimoser F.M."/>
        </authorList>
    </citation>
    <scope>NUCLEOTIDE SEQUENCE [LARGE SCALE GENOMIC DNA]</scope>
    <source>
        <strain evidence="28">APC 1.2</strain>
    </source>
</reference>
<dbReference type="PANTHER" id="PTHR37984:SF5">
    <property type="entry name" value="PROTEIN NYNRIN-LIKE"/>
    <property type="match status" value="1"/>
</dbReference>
<dbReference type="GO" id="GO:0005634">
    <property type="term" value="C:nucleus"/>
    <property type="evidence" value="ECO:0007669"/>
    <property type="project" value="UniProtKB-SubCell"/>
</dbReference>
<evidence type="ECO:0000256" key="21">
    <source>
        <dbReference type="ARBA" id="ARBA00023242"/>
    </source>
</evidence>
<dbReference type="Gene3D" id="3.10.10.10">
    <property type="entry name" value="HIV Type 1 Reverse Transcriptase, subunit A, domain 1"/>
    <property type="match status" value="1"/>
</dbReference>
<comment type="function">
    <text evidence="23">Integrase (IN) targets the VLP to the nucleus, where a subparticle preintegration complex (PIC) containing at least integrase and the newly synthesized dsDNA copy of the retrotransposon must transit the nuclear membrane. Once in the nucleus, integrase performs the integration of the dsDNA into the host genome.</text>
</comment>
<keyword evidence="11" id="KW-0064">Aspartyl protease</keyword>
<dbReference type="InterPro" id="IPR001584">
    <property type="entry name" value="Integrase_cat-core"/>
</dbReference>
<keyword evidence="20" id="KW-0233">DNA recombination</keyword>
<keyword evidence="5" id="KW-0963">Cytoplasm</keyword>
<comment type="catalytic activity">
    <reaction evidence="1">
        <text>Endonucleolytic cleavage to 5'-phosphomonoester.</text>
        <dbReference type="EC" id="3.1.26.4"/>
    </reaction>
</comment>
<dbReference type="GO" id="GO:0006310">
    <property type="term" value="P:DNA recombination"/>
    <property type="evidence" value="ECO:0007669"/>
    <property type="project" value="UniProtKB-KW"/>
</dbReference>
<dbReference type="GO" id="GO:0046872">
    <property type="term" value="F:metal ion binding"/>
    <property type="evidence" value="ECO:0007669"/>
    <property type="project" value="UniProtKB-KW"/>
</dbReference>
<keyword evidence="24" id="KW-1133">Transmembrane helix</keyword>
<dbReference type="Pfam" id="PF00665">
    <property type="entry name" value="rve"/>
    <property type="match status" value="1"/>
</dbReference>
<keyword evidence="21" id="KW-0539">Nucleus</keyword>
<feature type="transmembrane region" description="Helical" evidence="24">
    <location>
        <begin position="142"/>
        <end position="175"/>
    </location>
</feature>
<gene>
    <name evidence="27" type="primary">MPUL0G00740</name>
    <name evidence="27" type="ORF">METSCH_G00740</name>
</gene>